<reference evidence="3" key="1">
    <citation type="journal article" date="2014" name="Front. Microbiol.">
        <title>High frequency of phylogenetically diverse reductive dehalogenase-homologous genes in deep subseafloor sedimentary metagenomes.</title>
        <authorList>
            <person name="Kawai M."/>
            <person name="Futagami T."/>
            <person name="Toyoda A."/>
            <person name="Takaki Y."/>
            <person name="Nishi S."/>
            <person name="Hori S."/>
            <person name="Arai W."/>
            <person name="Tsubouchi T."/>
            <person name="Morono Y."/>
            <person name="Uchiyama I."/>
            <person name="Ito T."/>
            <person name="Fujiyama A."/>
            <person name="Inagaki F."/>
            <person name="Takami H."/>
        </authorList>
    </citation>
    <scope>NUCLEOTIDE SEQUENCE</scope>
    <source>
        <strain evidence="3">Expedition CK06-06</strain>
    </source>
</reference>
<name>X1HSR8_9ZZZZ</name>
<dbReference type="AlphaFoldDB" id="X1HSR8"/>
<dbReference type="PANTHER" id="PTHR42708:SF1">
    <property type="entry name" value="GLIDING MOTILITY PROTEIN MGLA"/>
    <property type="match status" value="1"/>
</dbReference>
<dbReference type="PANTHER" id="PTHR42708">
    <property type="entry name" value="ATP/GTP-BINDING PROTEIN-RELATED"/>
    <property type="match status" value="1"/>
</dbReference>
<proteinExistence type="predicted"/>
<comment type="caution">
    <text evidence="3">The sequence shown here is derived from an EMBL/GenBank/DDBJ whole genome shotgun (WGS) entry which is preliminary data.</text>
</comment>
<evidence type="ECO:0000256" key="1">
    <source>
        <dbReference type="ARBA" id="ARBA00022741"/>
    </source>
</evidence>
<protein>
    <recommendedName>
        <fullName evidence="4">Gliding-motility protein MglA</fullName>
    </recommendedName>
</protein>
<sequence length="200" mass="23383">MFKMIIDQLTRSIQLKICYFGPALSGKTTTIKALFNHFGKKDRVLSIDSSIRRTLFFDYGTIDFENQQWHLKIHLYSTTGQDFYIITRPITLQGIDGIIFVADSQQSVYHRNLISWNELCGYFEDVIITLPKVIAFNKQDLPDKFSPPEFLENINYFRFKNIDFKKTIAVNGEGILDCFEEILSLVFKNLYRDQIVSMLH</sequence>
<dbReference type="Gene3D" id="3.40.50.300">
    <property type="entry name" value="P-loop containing nucleotide triphosphate hydrolases"/>
    <property type="match status" value="1"/>
</dbReference>
<dbReference type="InterPro" id="IPR027417">
    <property type="entry name" value="P-loop_NTPase"/>
</dbReference>
<accession>X1HSR8</accession>
<dbReference type="InterPro" id="IPR052705">
    <property type="entry name" value="Gliding_Motility_GTPase"/>
</dbReference>
<organism evidence="3">
    <name type="scientific">marine sediment metagenome</name>
    <dbReference type="NCBI Taxonomy" id="412755"/>
    <lineage>
        <taxon>unclassified sequences</taxon>
        <taxon>metagenomes</taxon>
        <taxon>ecological metagenomes</taxon>
    </lineage>
</organism>
<dbReference type="SUPFAM" id="SSF52540">
    <property type="entry name" value="P-loop containing nucleoside triphosphate hydrolases"/>
    <property type="match status" value="1"/>
</dbReference>
<evidence type="ECO:0008006" key="4">
    <source>
        <dbReference type="Google" id="ProtNLM"/>
    </source>
</evidence>
<dbReference type="InterPro" id="IPR006689">
    <property type="entry name" value="Small_GTPase_ARF/SAR"/>
</dbReference>
<dbReference type="CDD" id="cd00882">
    <property type="entry name" value="Ras_like_GTPase"/>
    <property type="match status" value="1"/>
</dbReference>
<dbReference type="GO" id="GO:0003924">
    <property type="term" value="F:GTPase activity"/>
    <property type="evidence" value="ECO:0007669"/>
    <property type="project" value="InterPro"/>
</dbReference>
<evidence type="ECO:0000256" key="2">
    <source>
        <dbReference type="ARBA" id="ARBA00023134"/>
    </source>
</evidence>
<dbReference type="EMBL" id="BARU01029978">
    <property type="protein sequence ID" value="GAH73211.1"/>
    <property type="molecule type" value="Genomic_DNA"/>
</dbReference>
<dbReference type="Pfam" id="PF00025">
    <property type="entry name" value="Arf"/>
    <property type="match status" value="1"/>
</dbReference>
<evidence type="ECO:0000313" key="3">
    <source>
        <dbReference type="EMBL" id="GAH73211.1"/>
    </source>
</evidence>
<dbReference type="GO" id="GO:0005525">
    <property type="term" value="F:GTP binding"/>
    <property type="evidence" value="ECO:0007669"/>
    <property type="project" value="UniProtKB-KW"/>
</dbReference>
<keyword evidence="1" id="KW-0547">Nucleotide-binding</keyword>
<gene>
    <name evidence="3" type="ORF">S03H2_47623</name>
</gene>
<keyword evidence="2" id="KW-0342">GTP-binding</keyword>